<evidence type="ECO:0000256" key="3">
    <source>
        <dbReference type="SAM" id="MobiDB-lite"/>
    </source>
</evidence>
<accession>A0ABV0G4F5</accession>
<dbReference type="Proteomes" id="UP001495147">
    <property type="component" value="Unassembled WGS sequence"/>
</dbReference>
<protein>
    <submittedName>
        <fullName evidence="5">VacJ family lipoprotein</fullName>
    </submittedName>
</protein>
<dbReference type="RefSeq" id="WP_347705445.1">
    <property type="nucleotide sequence ID" value="NZ_JBDPZD010000004.1"/>
</dbReference>
<evidence type="ECO:0000256" key="4">
    <source>
        <dbReference type="SAM" id="SignalP"/>
    </source>
</evidence>
<evidence type="ECO:0000256" key="2">
    <source>
        <dbReference type="ARBA" id="ARBA00022729"/>
    </source>
</evidence>
<dbReference type="Pfam" id="PF04333">
    <property type="entry name" value="MlaA"/>
    <property type="match status" value="1"/>
</dbReference>
<gene>
    <name evidence="5" type="ORF">ABDJ85_14195</name>
</gene>
<evidence type="ECO:0000313" key="6">
    <source>
        <dbReference type="Proteomes" id="UP001495147"/>
    </source>
</evidence>
<keyword evidence="6" id="KW-1185">Reference proteome</keyword>
<dbReference type="PRINTS" id="PR01805">
    <property type="entry name" value="VACJLIPOPROT"/>
</dbReference>
<sequence>MSLSRAIARVVLLLALAVSMAGCQTVQHVGSKLQGAVDKVLGSKGDRLDPWESWNRKVFAFNEKLDEAVLKPVAKAYVAVVPSPVRTGVGNFIGNIQDAWSAVNLFLQGRFKAGAEQTMRVAINTGLGLAGVLDIASDAGLDKNTQDLGKTLGKWGVGTGAYVVWPVLGPSSLRDSLAMPVDMRVAAPVVFDDGAAKTAIGVLGVVNTRASLLKAGELVDGIALDKYVFYRDAYLQRRGHFDDDDEVELLVPEEPAKPADKTDKAEPAKGEGPQVRKPAEPAPNTRR</sequence>
<keyword evidence="5" id="KW-0449">Lipoprotein</keyword>
<comment type="caution">
    <text evidence="5">The sequence shown here is derived from an EMBL/GenBank/DDBJ whole genome shotgun (WGS) entry which is preliminary data.</text>
</comment>
<reference evidence="5 6" key="1">
    <citation type="submission" date="2024-05" db="EMBL/GenBank/DDBJ databases">
        <title>Roseateles sp. DJS-2-20 16S ribosomal RNA gene Genome sequencing and assembly.</title>
        <authorList>
            <person name="Woo H."/>
        </authorList>
    </citation>
    <scope>NUCLEOTIDE SEQUENCE [LARGE SCALE GENOMIC DNA]</scope>
    <source>
        <strain evidence="5 6">DJS-2-20</strain>
    </source>
</reference>
<dbReference type="PANTHER" id="PTHR30035">
    <property type="entry name" value="LIPOPROTEIN VACJ-RELATED"/>
    <property type="match status" value="1"/>
</dbReference>
<feature type="region of interest" description="Disordered" evidence="3">
    <location>
        <begin position="250"/>
        <end position="287"/>
    </location>
</feature>
<keyword evidence="2 4" id="KW-0732">Signal</keyword>
<dbReference type="PROSITE" id="PS51257">
    <property type="entry name" value="PROKAR_LIPOPROTEIN"/>
    <property type="match status" value="1"/>
</dbReference>
<feature type="compositionally biased region" description="Basic and acidic residues" evidence="3">
    <location>
        <begin position="254"/>
        <end position="269"/>
    </location>
</feature>
<evidence type="ECO:0000256" key="1">
    <source>
        <dbReference type="ARBA" id="ARBA00010634"/>
    </source>
</evidence>
<name>A0ABV0G4F5_9BURK</name>
<feature type="signal peptide" evidence="4">
    <location>
        <begin position="1"/>
        <end position="21"/>
    </location>
</feature>
<dbReference type="InterPro" id="IPR007428">
    <property type="entry name" value="MlaA"/>
</dbReference>
<evidence type="ECO:0000313" key="5">
    <source>
        <dbReference type="EMBL" id="MEO3692624.1"/>
    </source>
</evidence>
<proteinExistence type="inferred from homology"/>
<feature type="chain" id="PRO_5046238620" evidence="4">
    <location>
        <begin position="22"/>
        <end position="287"/>
    </location>
</feature>
<organism evidence="5 6">
    <name type="scientific">Roseateles paludis</name>
    <dbReference type="NCBI Taxonomy" id="3145238"/>
    <lineage>
        <taxon>Bacteria</taxon>
        <taxon>Pseudomonadati</taxon>
        <taxon>Pseudomonadota</taxon>
        <taxon>Betaproteobacteria</taxon>
        <taxon>Burkholderiales</taxon>
        <taxon>Sphaerotilaceae</taxon>
        <taxon>Roseateles</taxon>
    </lineage>
</organism>
<dbReference type="PANTHER" id="PTHR30035:SF3">
    <property type="entry name" value="INTERMEMBRANE PHOSPHOLIPID TRANSPORT SYSTEM LIPOPROTEIN MLAA"/>
    <property type="match status" value="1"/>
</dbReference>
<dbReference type="EMBL" id="JBDPZD010000004">
    <property type="protein sequence ID" value="MEO3692624.1"/>
    <property type="molecule type" value="Genomic_DNA"/>
</dbReference>
<comment type="similarity">
    <text evidence="1">Belongs to the MlaA family.</text>
</comment>